<protein>
    <submittedName>
        <fullName evidence="2">Uncharacterized protein</fullName>
    </submittedName>
</protein>
<dbReference type="AlphaFoldDB" id="A0A914HGI8"/>
<reference evidence="2" key="1">
    <citation type="submission" date="2022-11" db="UniProtKB">
        <authorList>
            <consortium name="WormBaseParasite"/>
        </authorList>
    </citation>
    <scope>IDENTIFICATION</scope>
</reference>
<organism evidence="1 2">
    <name type="scientific">Globodera rostochiensis</name>
    <name type="common">Golden nematode worm</name>
    <name type="synonym">Heterodera rostochiensis</name>
    <dbReference type="NCBI Taxonomy" id="31243"/>
    <lineage>
        <taxon>Eukaryota</taxon>
        <taxon>Metazoa</taxon>
        <taxon>Ecdysozoa</taxon>
        <taxon>Nematoda</taxon>
        <taxon>Chromadorea</taxon>
        <taxon>Rhabditida</taxon>
        <taxon>Tylenchina</taxon>
        <taxon>Tylenchomorpha</taxon>
        <taxon>Tylenchoidea</taxon>
        <taxon>Heteroderidae</taxon>
        <taxon>Heteroderinae</taxon>
        <taxon>Globodera</taxon>
    </lineage>
</organism>
<keyword evidence="1" id="KW-1185">Reference proteome</keyword>
<dbReference type="Proteomes" id="UP000887572">
    <property type="component" value="Unplaced"/>
</dbReference>
<sequence length="107" mass="11990">MINKSHTPTPYFSCVNNDAWNKAFSFLGPFALGHIIALISGDFDHWVDTHLITKKWSLDSLKICRAKGRNAAEIDKLFVPNGTEVERHLPIPLRPPPANVIGLNICR</sequence>
<accession>A0A914HGI8</accession>
<dbReference type="WBParaSite" id="Gr19_v10_g16968.t2">
    <property type="protein sequence ID" value="Gr19_v10_g16968.t2"/>
    <property type="gene ID" value="Gr19_v10_g16968"/>
</dbReference>
<proteinExistence type="predicted"/>
<name>A0A914HGI8_GLORO</name>
<evidence type="ECO:0000313" key="2">
    <source>
        <dbReference type="WBParaSite" id="Gr19_v10_g16968.t2"/>
    </source>
</evidence>
<evidence type="ECO:0000313" key="1">
    <source>
        <dbReference type="Proteomes" id="UP000887572"/>
    </source>
</evidence>